<dbReference type="EMBL" id="LAZR01000411">
    <property type="protein sequence ID" value="KKN70107.1"/>
    <property type="molecule type" value="Genomic_DNA"/>
</dbReference>
<proteinExistence type="predicted"/>
<name>A0A0F9T5A1_9ZZZZ</name>
<gene>
    <name evidence="1" type="ORF">LCGC14_0434320</name>
</gene>
<protein>
    <submittedName>
        <fullName evidence="1">Uncharacterized protein</fullName>
    </submittedName>
</protein>
<dbReference type="AlphaFoldDB" id="A0A0F9T5A1"/>
<comment type="caution">
    <text evidence="1">The sequence shown here is derived from an EMBL/GenBank/DDBJ whole genome shotgun (WGS) entry which is preliminary data.</text>
</comment>
<reference evidence="1" key="1">
    <citation type="journal article" date="2015" name="Nature">
        <title>Complex archaea that bridge the gap between prokaryotes and eukaryotes.</title>
        <authorList>
            <person name="Spang A."/>
            <person name="Saw J.H."/>
            <person name="Jorgensen S.L."/>
            <person name="Zaremba-Niedzwiedzka K."/>
            <person name="Martijn J."/>
            <person name="Lind A.E."/>
            <person name="van Eijk R."/>
            <person name="Schleper C."/>
            <person name="Guy L."/>
            <person name="Ettema T.J."/>
        </authorList>
    </citation>
    <scope>NUCLEOTIDE SEQUENCE</scope>
</reference>
<sequence length="48" mass="5462">MMDKQDILRKLIVLDFDILANHKAVTEIVAQLEEDQESEPTPLPETPS</sequence>
<organism evidence="1">
    <name type="scientific">marine sediment metagenome</name>
    <dbReference type="NCBI Taxonomy" id="412755"/>
    <lineage>
        <taxon>unclassified sequences</taxon>
        <taxon>metagenomes</taxon>
        <taxon>ecological metagenomes</taxon>
    </lineage>
</organism>
<evidence type="ECO:0000313" key="1">
    <source>
        <dbReference type="EMBL" id="KKN70107.1"/>
    </source>
</evidence>
<accession>A0A0F9T5A1</accession>